<dbReference type="InterPro" id="IPR003594">
    <property type="entry name" value="HATPase_dom"/>
</dbReference>
<dbReference type="InterPro" id="IPR036890">
    <property type="entry name" value="HATPase_C_sf"/>
</dbReference>
<dbReference type="SUPFAM" id="SSF55874">
    <property type="entry name" value="ATPase domain of HSP90 chaperone/DNA topoisomerase II/histidine kinase"/>
    <property type="match status" value="1"/>
</dbReference>
<dbReference type="Gene3D" id="3.60.40.10">
    <property type="entry name" value="PPM-type phosphatase domain"/>
    <property type="match status" value="1"/>
</dbReference>
<evidence type="ECO:0000313" key="3">
    <source>
        <dbReference type="EMBL" id="PYC72738.1"/>
    </source>
</evidence>
<dbReference type="Proteomes" id="UP000248039">
    <property type="component" value="Unassembled WGS sequence"/>
</dbReference>
<dbReference type="Gene3D" id="3.30.450.20">
    <property type="entry name" value="PAS domain"/>
    <property type="match status" value="1"/>
</dbReference>
<dbReference type="InterPro" id="IPR001932">
    <property type="entry name" value="PPM-type_phosphatase-like_dom"/>
</dbReference>
<dbReference type="GO" id="GO:0016791">
    <property type="term" value="F:phosphatase activity"/>
    <property type="evidence" value="ECO:0007669"/>
    <property type="project" value="TreeGrafter"/>
</dbReference>
<dbReference type="PROSITE" id="PS50112">
    <property type="entry name" value="PAS"/>
    <property type="match status" value="1"/>
</dbReference>
<dbReference type="InterPro" id="IPR000014">
    <property type="entry name" value="PAS"/>
</dbReference>
<dbReference type="PANTHER" id="PTHR43156">
    <property type="entry name" value="STAGE II SPORULATION PROTEIN E-RELATED"/>
    <property type="match status" value="1"/>
</dbReference>
<dbReference type="SMART" id="SM00065">
    <property type="entry name" value="GAF"/>
    <property type="match status" value="1"/>
</dbReference>
<dbReference type="Gene3D" id="3.30.450.40">
    <property type="match status" value="1"/>
</dbReference>
<dbReference type="NCBIfam" id="TIGR00229">
    <property type="entry name" value="sensory_box"/>
    <property type="match status" value="1"/>
</dbReference>
<evidence type="ECO:0000259" key="2">
    <source>
        <dbReference type="PROSITE" id="PS50112"/>
    </source>
</evidence>
<dbReference type="FunFam" id="3.30.565.10:FF:000028">
    <property type="entry name" value="PAS sensor protein"/>
    <property type="match status" value="1"/>
</dbReference>
<dbReference type="Gene3D" id="3.30.565.10">
    <property type="entry name" value="Histidine kinase-like ATPase, C-terminal domain"/>
    <property type="match status" value="1"/>
</dbReference>
<dbReference type="Pfam" id="PF13185">
    <property type="entry name" value="GAF_2"/>
    <property type="match status" value="1"/>
</dbReference>
<dbReference type="CDD" id="cd16936">
    <property type="entry name" value="HATPase_RsbW-like"/>
    <property type="match status" value="1"/>
</dbReference>
<organism evidence="3 4">
    <name type="scientific">Streptomyces tateyamensis</name>
    <dbReference type="NCBI Taxonomy" id="565073"/>
    <lineage>
        <taxon>Bacteria</taxon>
        <taxon>Bacillati</taxon>
        <taxon>Actinomycetota</taxon>
        <taxon>Actinomycetes</taxon>
        <taxon>Kitasatosporales</taxon>
        <taxon>Streptomycetaceae</taxon>
        <taxon>Streptomyces</taxon>
    </lineage>
</organism>
<reference evidence="3 4" key="1">
    <citation type="submission" date="2018-03" db="EMBL/GenBank/DDBJ databases">
        <title>Bioinformatic expansion and discovery of thiopeptide antibiotics.</title>
        <authorList>
            <person name="Schwalen C.J."/>
            <person name="Hudson G.A."/>
            <person name="Mitchell D.A."/>
        </authorList>
    </citation>
    <scope>NUCLEOTIDE SEQUENCE [LARGE SCALE GENOMIC DNA]</scope>
    <source>
        <strain evidence="3 4">ATCC 21389</strain>
    </source>
</reference>
<feature type="domain" description="PAS" evidence="2">
    <location>
        <begin position="5"/>
        <end position="75"/>
    </location>
</feature>
<name>A0A2V4P041_9ACTN</name>
<gene>
    <name evidence="3" type="ORF">C7C46_25600</name>
</gene>
<dbReference type="InterPro" id="IPR052016">
    <property type="entry name" value="Bact_Sigma-Reg"/>
</dbReference>
<dbReference type="EMBL" id="PYBW01000104">
    <property type="protein sequence ID" value="PYC72738.1"/>
    <property type="molecule type" value="Genomic_DNA"/>
</dbReference>
<dbReference type="OrthoDB" id="118142at2"/>
<dbReference type="Pfam" id="PF13581">
    <property type="entry name" value="HATPase_c_2"/>
    <property type="match status" value="1"/>
</dbReference>
<dbReference type="CDD" id="cd00130">
    <property type="entry name" value="PAS"/>
    <property type="match status" value="1"/>
</dbReference>
<comment type="caution">
    <text evidence="3">The sequence shown here is derived from an EMBL/GenBank/DDBJ whole genome shotgun (WGS) entry which is preliminary data.</text>
</comment>
<dbReference type="InterPro" id="IPR013656">
    <property type="entry name" value="PAS_4"/>
</dbReference>
<dbReference type="SMART" id="SM00091">
    <property type="entry name" value="PAS"/>
    <property type="match status" value="1"/>
</dbReference>
<dbReference type="Pfam" id="PF07228">
    <property type="entry name" value="SpoIIE"/>
    <property type="match status" value="1"/>
</dbReference>
<dbReference type="InterPro" id="IPR036457">
    <property type="entry name" value="PPM-type-like_dom_sf"/>
</dbReference>
<evidence type="ECO:0000313" key="4">
    <source>
        <dbReference type="Proteomes" id="UP000248039"/>
    </source>
</evidence>
<keyword evidence="3" id="KW-0808">Transferase</keyword>
<dbReference type="InterPro" id="IPR003018">
    <property type="entry name" value="GAF"/>
</dbReference>
<dbReference type="PANTHER" id="PTHR43156:SF2">
    <property type="entry name" value="STAGE II SPORULATION PROTEIN E"/>
    <property type="match status" value="1"/>
</dbReference>
<protein>
    <submittedName>
        <fullName evidence="3">Protein kinase</fullName>
    </submittedName>
</protein>
<proteinExistence type="predicted"/>
<sequence>MDGLGAAVLEALFTQAPIGLFVLDDELVITRYNTAAAGLRGLPPDQVLGRRISEVATGFRVTELRELAHEVLRTGRPLRSYPLRGRPPTGPDREMAVAVSIFRLGDPADGGGGGLVVAVENETEQERARDRLDLLYDAYRLVGTTLDPTATAEQLAEVLVPALADAATVHVLDDLLRGEQRRRGPAAPDLPLRRLAFRAARGAWSTQRENVLETLPFATPFTRALADGRPRLVARLDAHDLWAGADPARAGVLAAAGVRSLLTVPLVAPEQAVLGVLTLYRCEGDGPYTPDDLELAAQIASRGALGIDNAATYLRERATATTLQRHLLPSGTPKLSTVESAHLYLPATAGGDWYDVIELPGARVALVVGDVRGEGVEAAADMGQLRTAVRTLADLELAPDELLNRLDGTARRLARRSGQNPVASCVYAVYDPVTRQLTAAAAGHPAPLVVTGPGGELERLAVPIGPPLGAGGEEREELRESVTVELVDGTVLCFYTKGLLAGDEDAPARLRRVLAHTDRALPELADAVAYALADEDAEQDAVLLLARTRGLPADRTASWTLSADPTVVATARRLVTSQLTAWGLAAHAFEIELVVSELVTNAIRYGDGPIVLRLIRDRYLTCEVSDSSSTAPHLRHARSTDEGGRGLYLVMRLTDRWGTRYGPRGKTIWAEAAVTG</sequence>
<dbReference type="InterPro" id="IPR029016">
    <property type="entry name" value="GAF-like_dom_sf"/>
</dbReference>
<dbReference type="SUPFAM" id="SSF55781">
    <property type="entry name" value="GAF domain-like"/>
    <property type="match status" value="1"/>
</dbReference>
<evidence type="ECO:0000256" key="1">
    <source>
        <dbReference type="ARBA" id="ARBA00022801"/>
    </source>
</evidence>
<dbReference type="GO" id="GO:0016301">
    <property type="term" value="F:kinase activity"/>
    <property type="evidence" value="ECO:0007669"/>
    <property type="project" value="UniProtKB-KW"/>
</dbReference>
<dbReference type="AlphaFoldDB" id="A0A2V4P041"/>
<dbReference type="Pfam" id="PF08448">
    <property type="entry name" value="PAS_4"/>
    <property type="match status" value="1"/>
</dbReference>
<keyword evidence="4" id="KW-1185">Reference proteome</keyword>
<keyword evidence="1" id="KW-0378">Hydrolase</keyword>
<dbReference type="SMART" id="SM00331">
    <property type="entry name" value="PP2C_SIG"/>
    <property type="match status" value="1"/>
</dbReference>
<accession>A0A2V4P041</accession>
<keyword evidence="3" id="KW-0418">Kinase</keyword>
<dbReference type="SUPFAM" id="SSF55785">
    <property type="entry name" value="PYP-like sensor domain (PAS domain)"/>
    <property type="match status" value="1"/>
</dbReference>
<dbReference type="InterPro" id="IPR035965">
    <property type="entry name" value="PAS-like_dom_sf"/>
</dbReference>